<organism evidence="2 3">
    <name type="scientific">Rotaria magnacalcarata</name>
    <dbReference type="NCBI Taxonomy" id="392030"/>
    <lineage>
        <taxon>Eukaryota</taxon>
        <taxon>Metazoa</taxon>
        <taxon>Spiralia</taxon>
        <taxon>Gnathifera</taxon>
        <taxon>Rotifera</taxon>
        <taxon>Eurotatoria</taxon>
        <taxon>Bdelloidea</taxon>
        <taxon>Philodinida</taxon>
        <taxon>Philodinidae</taxon>
        <taxon>Rotaria</taxon>
    </lineage>
</organism>
<name>A0A816CAJ5_9BILA</name>
<protein>
    <submittedName>
        <fullName evidence="2">Uncharacterized protein</fullName>
    </submittedName>
</protein>
<evidence type="ECO:0000256" key="1">
    <source>
        <dbReference type="SAM" id="MobiDB-lite"/>
    </source>
</evidence>
<evidence type="ECO:0000313" key="2">
    <source>
        <dbReference type="EMBL" id="CAF1619803.1"/>
    </source>
</evidence>
<dbReference type="EMBL" id="CAJNOW010013320">
    <property type="protein sequence ID" value="CAF1619803.1"/>
    <property type="molecule type" value="Genomic_DNA"/>
</dbReference>
<dbReference type="Proteomes" id="UP000663834">
    <property type="component" value="Unassembled WGS sequence"/>
</dbReference>
<sequence length="139" mass="15549">MTTTTTTITNYDLLVAQAHKLCRRNQINRRRLLEDERRQRKQRQQQQQAQCERVIFALRAFNCLPMGVSSTGPAPIRTSQILATSPPPSSSNTTSTTTTTKTATSTITTITTTTIIVTPNVPKPSDPPRRTQSNKENKH</sequence>
<feature type="region of interest" description="Disordered" evidence="1">
    <location>
        <begin position="67"/>
        <end position="139"/>
    </location>
</feature>
<feature type="compositionally biased region" description="Basic and acidic residues" evidence="1">
    <location>
        <begin position="126"/>
        <end position="139"/>
    </location>
</feature>
<comment type="caution">
    <text evidence="2">The sequence shown here is derived from an EMBL/GenBank/DDBJ whole genome shotgun (WGS) entry which is preliminary data.</text>
</comment>
<proteinExistence type="predicted"/>
<feature type="compositionally biased region" description="Polar residues" evidence="1">
    <location>
        <begin position="68"/>
        <end position="82"/>
    </location>
</feature>
<accession>A0A816CAJ5</accession>
<dbReference type="AlphaFoldDB" id="A0A816CAJ5"/>
<reference evidence="2" key="1">
    <citation type="submission" date="2021-02" db="EMBL/GenBank/DDBJ databases">
        <authorList>
            <person name="Nowell W R."/>
        </authorList>
    </citation>
    <scope>NUCLEOTIDE SEQUENCE</scope>
</reference>
<feature type="compositionally biased region" description="Low complexity" evidence="1">
    <location>
        <begin position="90"/>
        <end position="120"/>
    </location>
</feature>
<evidence type="ECO:0000313" key="3">
    <source>
        <dbReference type="Proteomes" id="UP000663834"/>
    </source>
</evidence>
<gene>
    <name evidence="2" type="ORF">KQP761_LOCUS24514</name>
</gene>